<feature type="transmembrane region" description="Helical" evidence="10">
    <location>
        <begin position="112"/>
        <end position="132"/>
    </location>
</feature>
<keyword evidence="9" id="KW-0489">Methyltransferase</keyword>
<evidence type="ECO:0000256" key="3">
    <source>
        <dbReference type="ARBA" id="ARBA00022475"/>
    </source>
</evidence>
<protein>
    <recommendedName>
        <fullName evidence="9">Prepilin leader peptidase/N-methyltransferase</fullName>
        <ecNumber evidence="9">2.1.1.-</ecNumber>
        <ecNumber evidence="9">3.4.23.43</ecNumber>
    </recommendedName>
</protein>
<keyword evidence="6 10" id="KW-1133">Transmembrane helix</keyword>
<keyword evidence="9" id="KW-0645">Protease</keyword>
<dbReference type="Proteomes" id="UP000178659">
    <property type="component" value="Unassembled WGS sequence"/>
</dbReference>
<dbReference type="InterPro" id="IPR014032">
    <property type="entry name" value="Peptidase_A24A_bac"/>
</dbReference>
<evidence type="ECO:0000313" key="13">
    <source>
        <dbReference type="EMBL" id="OGY14012.1"/>
    </source>
</evidence>
<comment type="similarity">
    <text evidence="2 8">Belongs to the peptidase A24 family.</text>
</comment>
<dbReference type="PANTHER" id="PTHR30487">
    <property type="entry name" value="TYPE 4 PREPILIN-LIKE PROTEINS LEADER PEPTIDE-PROCESSING ENZYME"/>
    <property type="match status" value="1"/>
</dbReference>
<evidence type="ECO:0000256" key="7">
    <source>
        <dbReference type="ARBA" id="ARBA00023136"/>
    </source>
</evidence>
<dbReference type="EC" id="3.4.23.43" evidence="9"/>
<evidence type="ECO:0000256" key="4">
    <source>
        <dbReference type="ARBA" id="ARBA00022519"/>
    </source>
</evidence>
<dbReference type="Gene3D" id="1.20.120.1220">
    <property type="match status" value="1"/>
</dbReference>
<gene>
    <name evidence="13" type="ORF">A3A77_03385</name>
</gene>
<evidence type="ECO:0000256" key="10">
    <source>
        <dbReference type="SAM" id="Phobius"/>
    </source>
</evidence>
<feature type="transmembrane region" description="Helical" evidence="10">
    <location>
        <begin position="72"/>
        <end position="92"/>
    </location>
</feature>
<dbReference type="InterPro" id="IPR010627">
    <property type="entry name" value="Prepilin_pept_A24_N"/>
</dbReference>
<evidence type="ECO:0000256" key="9">
    <source>
        <dbReference type="RuleBase" id="RU003794"/>
    </source>
</evidence>
<keyword evidence="9" id="KW-0378">Hydrolase</keyword>
<dbReference type="PANTHER" id="PTHR30487:SF0">
    <property type="entry name" value="PREPILIN LEADER PEPTIDASE_N-METHYLTRANSFERASE-RELATED"/>
    <property type="match status" value="1"/>
</dbReference>
<dbReference type="AlphaFoldDB" id="A0A1G1VFM0"/>
<comment type="catalytic activity">
    <reaction evidence="9">
        <text>Typically cleaves a -Gly-|-Phe- bond to release an N-terminal, basic peptide of 5-8 residues from type IV prepilin, and then N-methylates the new N-terminal amino group, the methyl donor being S-adenosyl-L-methionine.</text>
        <dbReference type="EC" id="3.4.23.43"/>
    </reaction>
</comment>
<evidence type="ECO:0000313" key="14">
    <source>
        <dbReference type="Proteomes" id="UP000178659"/>
    </source>
</evidence>
<feature type="domain" description="Prepilin type IV endopeptidase peptidase" evidence="11">
    <location>
        <begin position="117"/>
        <end position="221"/>
    </location>
</feature>
<keyword evidence="5 9" id="KW-0812">Transmembrane</keyword>
<comment type="function">
    <text evidence="9">Plays an essential role in type IV pili and type II pseudopili formation by proteolytically removing the leader sequence from substrate proteins and subsequently monomethylating the alpha-amino group of the newly exposed N-terminal phenylalanine.</text>
</comment>
<sequence>MLILYFLLSLLGLVVGSFLTMLSYRLPRGLSILGRSVCPLCHKQISWYQNIPVFYFILSGGKCGFCKEAISLRYPLVEIITALFFLISAYLWGLSGSNLVVVWNALLGNMSLPFFFLLTIFFLLLTIIDFEFQILPDKILFLLMLLTTLVLLLSPSPTVLFNLFVGFSVFIFFLAIYLLTQKRGMGFGDVKMSFILSSLLGFPNILIWLFLSFLSGAVVGLFLIAIKKASFGKSIPFGPFLLISAWITFFFGDMILGWYLVYN</sequence>
<proteinExistence type="inferred from homology"/>
<feature type="transmembrane region" description="Helical" evidence="10">
    <location>
        <begin position="139"/>
        <end position="155"/>
    </location>
</feature>
<dbReference type="GO" id="GO:0004190">
    <property type="term" value="F:aspartic-type endopeptidase activity"/>
    <property type="evidence" value="ECO:0007669"/>
    <property type="project" value="UniProtKB-EC"/>
</dbReference>
<keyword evidence="9" id="KW-0808">Transferase</keyword>
<feature type="transmembrane region" description="Helical" evidence="10">
    <location>
        <begin position="192"/>
        <end position="225"/>
    </location>
</feature>
<evidence type="ECO:0000256" key="1">
    <source>
        <dbReference type="ARBA" id="ARBA00004429"/>
    </source>
</evidence>
<dbReference type="EMBL" id="MHCC01000004">
    <property type="protein sequence ID" value="OGY14012.1"/>
    <property type="molecule type" value="Genomic_DNA"/>
</dbReference>
<comment type="caution">
    <text evidence="13">The sequence shown here is derived from an EMBL/GenBank/DDBJ whole genome shotgun (WGS) entry which is preliminary data.</text>
</comment>
<keyword evidence="3" id="KW-1003">Cell membrane</keyword>
<feature type="transmembrane region" description="Helical" evidence="10">
    <location>
        <begin position="6"/>
        <end position="26"/>
    </location>
</feature>
<evidence type="ECO:0000259" key="12">
    <source>
        <dbReference type="Pfam" id="PF06750"/>
    </source>
</evidence>
<keyword evidence="9" id="KW-0511">Multifunctional enzyme</keyword>
<evidence type="ECO:0000256" key="8">
    <source>
        <dbReference type="RuleBase" id="RU003793"/>
    </source>
</evidence>
<keyword evidence="4" id="KW-0997">Cell inner membrane</keyword>
<dbReference type="InterPro" id="IPR050882">
    <property type="entry name" value="Prepilin_peptidase/N-MTase"/>
</dbReference>
<feature type="transmembrane region" description="Helical" evidence="10">
    <location>
        <begin position="237"/>
        <end position="261"/>
    </location>
</feature>
<name>A0A1G1VFM0_9BACT</name>
<dbReference type="EC" id="2.1.1.-" evidence="9"/>
<dbReference type="InterPro" id="IPR000045">
    <property type="entry name" value="Prepilin_IV_endopep_pep"/>
</dbReference>
<dbReference type="GO" id="GO:0008168">
    <property type="term" value="F:methyltransferase activity"/>
    <property type="evidence" value="ECO:0007669"/>
    <property type="project" value="UniProtKB-KW"/>
</dbReference>
<dbReference type="GO" id="GO:0005886">
    <property type="term" value="C:plasma membrane"/>
    <property type="evidence" value="ECO:0007669"/>
    <property type="project" value="UniProtKB-SubCell"/>
</dbReference>
<comment type="subcellular location">
    <subcellularLocation>
        <location evidence="1">Cell inner membrane</location>
        <topology evidence="1">Multi-pass membrane protein</topology>
    </subcellularLocation>
    <subcellularLocation>
        <location evidence="9">Cell membrane</location>
        <topology evidence="9">Multi-pass membrane protein</topology>
    </subcellularLocation>
</comment>
<dbReference type="GO" id="GO:0032259">
    <property type="term" value="P:methylation"/>
    <property type="evidence" value="ECO:0007669"/>
    <property type="project" value="UniProtKB-KW"/>
</dbReference>
<dbReference type="Pfam" id="PF06750">
    <property type="entry name" value="A24_N_bact"/>
    <property type="match status" value="1"/>
</dbReference>
<evidence type="ECO:0000256" key="2">
    <source>
        <dbReference type="ARBA" id="ARBA00005801"/>
    </source>
</evidence>
<dbReference type="GO" id="GO:0006465">
    <property type="term" value="P:signal peptide processing"/>
    <property type="evidence" value="ECO:0007669"/>
    <property type="project" value="TreeGrafter"/>
</dbReference>
<feature type="transmembrane region" description="Helical" evidence="10">
    <location>
        <begin position="161"/>
        <end position="180"/>
    </location>
</feature>
<evidence type="ECO:0000259" key="11">
    <source>
        <dbReference type="Pfam" id="PF01478"/>
    </source>
</evidence>
<feature type="domain" description="Prepilin peptidase A24 N-terminal" evidence="12">
    <location>
        <begin position="10"/>
        <end position="90"/>
    </location>
</feature>
<dbReference type="PRINTS" id="PR00864">
    <property type="entry name" value="PREPILNPTASE"/>
</dbReference>
<dbReference type="Pfam" id="PF01478">
    <property type="entry name" value="Peptidase_A24"/>
    <property type="match status" value="1"/>
</dbReference>
<evidence type="ECO:0000256" key="6">
    <source>
        <dbReference type="ARBA" id="ARBA00022989"/>
    </source>
</evidence>
<evidence type="ECO:0000256" key="5">
    <source>
        <dbReference type="ARBA" id="ARBA00022692"/>
    </source>
</evidence>
<organism evidence="13 14">
    <name type="scientific">Candidatus Blackburnbacteria bacterium RIFCSPLOWO2_01_FULL_40_20</name>
    <dbReference type="NCBI Taxonomy" id="1797519"/>
    <lineage>
        <taxon>Bacteria</taxon>
        <taxon>Candidatus Blackburniibacteriota</taxon>
    </lineage>
</organism>
<accession>A0A1G1VFM0</accession>
<reference evidence="13 14" key="1">
    <citation type="journal article" date="2016" name="Nat. Commun.">
        <title>Thousands of microbial genomes shed light on interconnected biogeochemical processes in an aquifer system.</title>
        <authorList>
            <person name="Anantharaman K."/>
            <person name="Brown C.T."/>
            <person name="Hug L.A."/>
            <person name="Sharon I."/>
            <person name="Castelle C.J."/>
            <person name="Probst A.J."/>
            <person name="Thomas B.C."/>
            <person name="Singh A."/>
            <person name="Wilkins M.J."/>
            <person name="Karaoz U."/>
            <person name="Brodie E.L."/>
            <person name="Williams K.H."/>
            <person name="Hubbard S.S."/>
            <person name="Banfield J.F."/>
        </authorList>
    </citation>
    <scope>NUCLEOTIDE SEQUENCE [LARGE SCALE GENOMIC DNA]</scope>
</reference>
<keyword evidence="7 10" id="KW-0472">Membrane</keyword>